<dbReference type="EMBL" id="ABWL02000005">
    <property type="protein sequence ID" value="EFE09721.1"/>
    <property type="molecule type" value="Genomic_DNA"/>
</dbReference>
<dbReference type="InterPro" id="IPR001897">
    <property type="entry name" value="Porin_gammaproteobac"/>
</dbReference>
<evidence type="ECO:0000256" key="6">
    <source>
        <dbReference type="ARBA" id="ARBA00023114"/>
    </source>
</evidence>
<keyword evidence="4" id="KW-0812">Transmembrane</keyword>
<keyword evidence="3" id="KW-1134">Transmembrane beta strand</keyword>
<gene>
    <name evidence="11" type="ORF">CIT292_06998</name>
</gene>
<evidence type="ECO:0000256" key="7">
    <source>
        <dbReference type="ARBA" id="ARBA00023136"/>
    </source>
</evidence>
<dbReference type="GO" id="GO:0009279">
    <property type="term" value="C:cell outer membrane"/>
    <property type="evidence" value="ECO:0007669"/>
    <property type="project" value="UniProtKB-SubCell"/>
</dbReference>
<dbReference type="Gene3D" id="2.40.160.10">
    <property type="entry name" value="Porin"/>
    <property type="match status" value="1"/>
</dbReference>
<evidence type="ECO:0000256" key="5">
    <source>
        <dbReference type="ARBA" id="ARBA00022729"/>
    </source>
</evidence>
<comment type="caution">
    <text evidence="11">The sequence shown here is derived from an EMBL/GenBank/DDBJ whole genome shotgun (WGS) entry which is preliminary data.</text>
</comment>
<dbReference type="InterPro" id="IPR033900">
    <property type="entry name" value="Gram_neg_porin_domain"/>
</dbReference>
<evidence type="ECO:0000256" key="10">
    <source>
        <dbReference type="SAM" id="SignalP"/>
    </source>
</evidence>
<dbReference type="SUPFAM" id="SSF56935">
    <property type="entry name" value="Porins"/>
    <property type="match status" value="1"/>
</dbReference>
<dbReference type="InterPro" id="IPR050298">
    <property type="entry name" value="Gram-neg_bact_OMP"/>
</dbReference>
<comment type="subcellular location">
    <subcellularLocation>
        <location evidence="1">Cell outer membrane</location>
        <topology evidence="1">Multi-pass membrane protein</topology>
    </subcellularLocation>
</comment>
<feature type="signal peptide" evidence="10">
    <location>
        <begin position="1"/>
        <end position="21"/>
    </location>
</feature>
<dbReference type="RefSeq" id="WP_006684403.1">
    <property type="nucleotide sequence ID" value="NZ_GG730299.1"/>
</dbReference>
<keyword evidence="6" id="KW-0406">Ion transport</keyword>
<dbReference type="InterPro" id="IPR023614">
    <property type="entry name" value="Porin_dom_sf"/>
</dbReference>
<dbReference type="PANTHER" id="PTHR34501">
    <property type="entry name" value="PROTEIN YDDL-RELATED"/>
    <property type="match status" value="1"/>
</dbReference>
<dbReference type="CDD" id="cd00342">
    <property type="entry name" value="gram_neg_porins"/>
    <property type="match status" value="1"/>
</dbReference>
<dbReference type="PRINTS" id="PR00182">
    <property type="entry name" value="ECOLNEIPORIN"/>
</dbReference>
<keyword evidence="7" id="KW-0472">Membrane</keyword>
<dbReference type="Proteomes" id="UP000003880">
    <property type="component" value="Unassembled WGS sequence"/>
</dbReference>
<dbReference type="NCBIfam" id="NF007841">
    <property type="entry name" value="PRK10554.1"/>
    <property type="match status" value="1"/>
</dbReference>
<dbReference type="GO" id="GO:0015288">
    <property type="term" value="F:porin activity"/>
    <property type="evidence" value="ECO:0007669"/>
    <property type="project" value="UniProtKB-KW"/>
</dbReference>
<evidence type="ECO:0000256" key="4">
    <source>
        <dbReference type="ARBA" id="ARBA00022692"/>
    </source>
</evidence>
<evidence type="ECO:0000256" key="1">
    <source>
        <dbReference type="ARBA" id="ARBA00004571"/>
    </source>
</evidence>
<keyword evidence="8" id="KW-0998">Cell outer membrane</keyword>
<dbReference type="GO" id="GO:0034220">
    <property type="term" value="P:monoatomic ion transmembrane transport"/>
    <property type="evidence" value="ECO:0007669"/>
    <property type="project" value="InterPro"/>
</dbReference>
<keyword evidence="6" id="KW-0813">Transport</keyword>
<feature type="region of interest" description="Disordered" evidence="9">
    <location>
        <begin position="176"/>
        <end position="197"/>
    </location>
</feature>
<protein>
    <submittedName>
        <fullName evidence="11">Gram-negative porin</fullName>
    </submittedName>
</protein>
<dbReference type="HOGENOM" id="CLU_058202_0_0_6"/>
<sequence>MNRKVLALVIPALLAAGAAHAAEVYNKDGNKLDLYGKVDGLHYFSDDANSDGDQTYMRMGFKGETQVNDMITGYGQWEYQVQANGTEGDKGDSWTRLAFAGIKVGDYGSFDYGRNYGVLYDVEAWTDMLPEFGGDSYTKADNFMTGRANGVATYRNTDFFGLVDGLNIALQYQGANEDQNGQEGTNNSGDRNVKNSNGDGFGISSTYDLGMGVSFGAAYTSSDRTNEQVNHSTAGGDKADAWTAGVKYDANNIYLATMYSETRNMTPYGGSDGYSDTIANKTQNFEVTAQYQFDFGLRPEVSFLMSKGKDLATVNGNDDKDLVKYASVGATYFFNKNFSTYVDYKINLLDEDDSFYTRNDISTDDVVALGMVYQF</sequence>
<proteinExistence type="inferred from homology"/>
<dbReference type="InterPro" id="IPR001702">
    <property type="entry name" value="Porin_Gram-ve"/>
</dbReference>
<evidence type="ECO:0000313" key="12">
    <source>
        <dbReference type="Proteomes" id="UP000003880"/>
    </source>
</evidence>
<dbReference type="GO" id="GO:0046930">
    <property type="term" value="C:pore complex"/>
    <property type="evidence" value="ECO:0007669"/>
    <property type="project" value="UniProtKB-KW"/>
</dbReference>
<accession>D4B959</accession>
<organism evidence="11 12">
    <name type="scientific">Citrobacter youngae ATCC 29220</name>
    <dbReference type="NCBI Taxonomy" id="500640"/>
    <lineage>
        <taxon>Bacteria</taxon>
        <taxon>Pseudomonadati</taxon>
        <taxon>Pseudomonadota</taxon>
        <taxon>Gammaproteobacteria</taxon>
        <taxon>Enterobacterales</taxon>
        <taxon>Enterobacteriaceae</taxon>
        <taxon>Citrobacter</taxon>
        <taxon>Citrobacter freundii complex</taxon>
    </lineage>
</organism>
<keyword evidence="6" id="KW-0626">Porin</keyword>
<comment type="similarity">
    <text evidence="2">Belongs to the Gram-negative porin family.</text>
</comment>
<evidence type="ECO:0000256" key="9">
    <source>
        <dbReference type="SAM" id="MobiDB-lite"/>
    </source>
</evidence>
<evidence type="ECO:0000256" key="2">
    <source>
        <dbReference type="ARBA" id="ARBA00007539"/>
    </source>
</evidence>
<reference evidence="11 12" key="1">
    <citation type="submission" date="2010-02" db="EMBL/GenBank/DDBJ databases">
        <authorList>
            <person name="Weinstock G."/>
            <person name="Sodergren E."/>
            <person name="Clifton S."/>
            <person name="Fulton L."/>
            <person name="Fulton B."/>
            <person name="Courtney L."/>
            <person name="Fronick C."/>
            <person name="Harrison M."/>
            <person name="Strong C."/>
            <person name="Farmer C."/>
            <person name="Delahaunty K."/>
            <person name="Markovic C."/>
            <person name="Hall O."/>
            <person name="Minx P."/>
            <person name="Tomlinson C."/>
            <person name="Mitreva M."/>
            <person name="Nelson J."/>
            <person name="Hou S."/>
            <person name="Wollam A."/>
            <person name="Pepin K.H."/>
            <person name="Johnson M."/>
            <person name="Bhonagiri V."/>
            <person name="Zhang X."/>
            <person name="Suruliraj S."/>
            <person name="Warren W."/>
            <person name="Chinwalla A."/>
            <person name="Mardis E.R."/>
            <person name="Wilson R.K."/>
        </authorList>
    </citation>
    <scope>NUCLEOTIDE SEQUENCE [LARGE SCALE GENOMIC DNA]</scope>
    <source>
        <strain evidence="11 12">ATCC 29220</strain>
    </source>
</reference>
<keyword evidence="5 10" id="KW-0732">Signal</keyword>
<evidence type="ECO:0000256" key="3">
    <source>
        <dbReference type="ARBA" id="ARBA00022452"/>
    </source>
</evidence>
<dbReference type="AlphaFoldDB" id="D4B959"/>
<evidence type="ECO:0000313" key="11">
    <source>
        <dbReference type="EMBL" id="EFE09721.1"/>
    </source>
</evidence>
<dbReference type="PRINTS" id="PR00183">
    <property type="entry name" value="ECOLIPORIN"/>
</dbReference>
<evidence type="ECO:0000256" key="8">
    <source>
        <dbReference type="ARBA" id="ARBA00023237"/>
    </source>
</evidence>
<name>D4B959_9ENTR</name>
<feature type="chain" id="PRO_5003054002" evidence="10">
    <location>
        <begin position="22"/>
        <end position="375"/>
    </location>
</feature>
<dbReference type="PANTHER" id="PTHR34501:SF8">
    <property type="entry name" value="OUTER MEMBRANE PORIN N-RELATED"/>
    <property type="match status" value="1"/>
</dbReference>
<dbReference type="eggNOG" id="COG3203">
    <property type="taxonomic scope" value="Bacteria"/>
</dbReference>
<dbReference type="Pfam" id="PF00267">
    <property type="entry name" value="Porin_1"/>
    <property type="match status" value="1"/>
</dbReference>